<organism evidence="1 2">
    <name type="scientific">Candidatus Amesbacteria bacterium GW2011_GWA2_47_11b</name>
    <dbReference type="NCBI Taxonomy" id="1618358"/>
    <lineage>
        <taxon>Bacteria</taxon>
        <taxon>Candidatus Amesiibacteriota</taxon>
    </lineage>
</organism>
<protein>
    <recommendedName>
        <fullName evidence="3">Nucleoside 2-deoxyribosyltransferase</fullName>
    </recommendedName>
</protein>
<sequence>MRIFYTASFYGKNKYQKYYDLVLETIEKTGATVISPEKGNYKRILTAKARMRDPKLAHYEAIRKNILQADAVIIEVSFQDLQIGYETALAIAAKKPVLCLSIYEDFSQKIDNQYFFGAKYTELDVEEVVAEFVERVGKKTLGERFNLFLSAVQEEYLEHASREKGISKSEYVRNLIDKDKLEK</sequence>
<reference evidence="1 2" key="1">
    <citation type="journal article" date="2015" name="Nature">
        <title>rRNA introns, odd ribosomes, and small enigmatic genomes across a large radiation of phyla.</title>
        <authorList>
            <person name="Brown C.T."/>
            <person name="Hug L.A."/>
            <person name="Thomas B.C."/>
            <person name="Sharon I."/>
            <person name="Castelle C.J."/>
            <person name="Singh A."/>
            <person name="Wilkins M.J."/>
            <person name="Williams K.H."/>
            <person name="Banfield J.F."/>
        </authorList>
    </citation>
    <scope>NUCLEOTIDE SEQUENCE [LARGE SCALE GENOMIC DNA]</scope>
</reference>
<dbReference type="EMBL" id="LCNO01000016">
    <property type="protein sequence ID" value="KKU57421.1"/>
    <property type="molecule type" value="Genomic_DNA"/>
</dbReference>
<proteinExistence type="predicted"/>
<accession>A0A0G1RJV5</accession>
<evidence type="ECO:0000313" key="1">
    <source>
        <dbReference type="EMBL" id="KKU57421.1"/>
    </source>
</evidence>
<dbReference type="SUPFAM" id="SSF52309">
    <property type="entry name" value="N-(deoxy)ribosyltransferase-like"/>
    <property type="match status" value="1"/>
</dbReference>
<gene>
    <name evidence="1" type="ORF">UX80_C0016G0008</name>
</gene>
<dbReference type="Gene3D" id="3.40.50.450">
    <property type="match status" value="1"/>
</dbReference>
<name>A0A0G1RJV5_9BACT</name>
<dbReference type="STRING" id="1618358.UX80_C0016G0008"/>
<evidence type="ECO:0008006" key="3">
    <source>
        <dbReference type="Google" id="ProtNLM"/>
    </source>
</evidence>
<dbReference type="AlphaFoldDB" id="A0A0G1RJV5"/>
<comment type="caution">
    <text evidence="1">The sequence shown here is derived from an EMBL/GenBank/DDBJ whole genome shotgun (WGS) entry which is preliminary data.</text>
</comment>
<dbReference type="Proteomes" id="UP000034307">
    <property type="component" value="Unassembled WGS sequence"/>
</dbReference>
<evidence type="ECO:0000313" key="2">
    <source>
        <dbReference type="Proteomes" id="UP000034307"/>
    </source>
</evidence>